<accession>A0A645JN73</accession>
<evidence type="ECO:0000313" key="1">
    <source>
        <dbReference type="EMBL" id="MPN61774.1"/>
    </source>
</evidence>
<dbReference type="AlphaFoldDB" id="A0A645JN73"/>
<name>A0A645JN73_9ZZZZ</name>
<comment type="caution">
    <text evidence="1">The sequence shown here is derived from an EMBL/GenBank/DDBJ whole genome shotgun (WGS) entry which is preliminary data.</text>
</comment>
<sequence>MRWKLGWNDIELVFHHVVIHGAPAGKHRRLLGLRVEDVAVLQRASGMTAGTTDGLTFGFDLGGILGRVGNLQGFEQGVASAEHGQQEAQQQGS</sequence>
<organism evidence="1">
    <name type="scientific">bioreactor metagenome</name>
    <dbReference type="NCBI Taxonomy" id="1076179"/>
    <lineage>
        <taxon>unclassified sequences</taxon>
        <taxon>metagenomes</taxon>
        <taxon>ecological metagenomes</taxon>
    </lineage>
</organism>
<reference evidence="1" key="1">
    <citation type="submission" date="2019-08" db="EMBL/GenBank/DDBJ databases">
        <authorList>
            <person name="Kucharzyk K."/>
            <person name="Murdoch R.W."/>
            <person name="Higgins S."/>
            <person name="Loffler F."/>
        </authorList>
    </citation>
    <scope>NUCLEOTIDE SEQUENCE</scope>
</reference>
<gene>
    <name evidence="1" type="ORF">SDC9_209516</name>
</gene>
<protein>
    <submittedName>
        <fullName evidence="1">Uncharacterized protein</fullName>
    </submittedName>
</protein>
<dbReference type="EMBL" id="VSSQ01138866">
    <property type="protein sequence ID" value="MPN61774.1"/>
    <property type="molecule type" value="Genomic_DNA"/>
</dbReference>
<proteinExistence type="predicted"/>